<proteinExistence type="predicted"/>
<feature type="region of interest" description="Disordered" evidence="6">
    <location>
        <begin position="166"/>
        <end position="193"/>
    </location>
</feature>
<name>A0A9P8LFW7_9PEZI</name>
<dbReference type="SMART" id="SM00248">
    <property type="entry name" value="ANK"/>
    <property type="match status" value="8"/>
</dbReference>
<feature type="compositionally biased region" description="Low complexity" evidence="6">
    <location>
        <begin position="174"/>
        <end position="191"/>
    </location>
</feature>
<evidence type="ECO:0000256" key="3">
    <source>
        <dbReference type="ARBA" id="ARBA00023043"/>
    </source>
</evidence>
<dbReference type="PANTHER" id="PTHR24161:SF85">
    <property type="entry name" value="PALMITOYLTRANSFERASE HIP14"/>
    <property type="match status" value="1"/>
</dbReference>
<feature type="repeat" description="ANK" evidence="4">
    <location>
        <begin position="634"/>
        <end position="666"/>
    </location>
</feature>
<dbReference type="PANTHER" id="PTHR24161">
    <property type="entry name" value="ANK_REP_REGION DOMAIN-CONTAINING PROTEIN-RELATED"/>
    <property type="match status" value="1"/>
</dbReference>
<dbReference type="InterPro" id="IPR036770">
    <property type="entry name" value="Ankyrin_rpt-contain_sf"/>
</dbReference>
<evidence type="ECO:0000256" key="2">
    <source>
        <dbReference type="ARBA" id="ARBA00022737"/>
    </source>
</evidence>
<feature type="coiled-coil region" evidence="5">
    <location>
        <begin position="31"/>
        <end position="87"/>
    </location>
</feature>
<keyword evidence="2" id="KW-0677">Repeat</keyword>
<dbReference type="PROSITE" id="PS50088">
    <property type="entry name" value="ANK_REPEAT"/>
    <property type="match status" value="2"/>
</dbReference>
<keyword evidence="3 4" id="KW-0040">ANK repeat</keyword>
<evidence type="ECO:0000256" key="6">
    <source>
        <dbReference type="SAM" id="MobiDB-lite"/>
    </source>
</evidence>
<dbReference type="PROSITE" id="PS50297">
    <property type="entry name" value="ANK_REP_REGION"/>
    <property type="match status" value="2"/>
</dbReference>
<keyword evidence="5" id="KW-0175">Coiled coil</keyword>
<dbReference type="EMBL" id="JAGHQM010000183">
    <property type="protein sequence ID" value="KAH0564757.1"/>
    <property type="molecule type" value="Genomic_DNA"/>
</dbReference>
<dbReference type="Pfam" id="PF12796">
    <property type="entry name" value="Ank_2"/>
    <property type="match status" value="2"/>
</dbReference>
<evidence type="ECO:0000256" key="1">
    <source>
        <dbReference type="ARBA" id="ARBA00012210"/>
    </source>
</evidence>
<accession>A0A9P8LFW7</accession>
<evidence type="ECO:0000256" key="4">
    <source>
        <dbReference type="PROSITE-ProRule" id="PRU00023"/>
    </source>
</evidence>
<keyword evidence="8" id="KW-1185">Reference proteome</keyword>
<dbReference type="InterPro" id="IPR002110">
    <property type="entry name" value="Ankyrin_rpt"/>
</dbReference>
<feature type="repeat" description="ANK" evidence="4">
    <location>
        <begin position="496"/>
        <end position="518"/>
    </location>
</feature>
<sequence>MNPISSIVTLGWGAKKAVRVINNIRDAPDHVAALRDEISGFERLVEHAQKLLQRGDIPEGVLRSAEIKEAEETIQILNRKLESVLNTNTGTTNRFKWVQNESKCRKLQQRLRRHNQMLTNSIQVIQMNHFLRYPLVPELIIQRDQEMDGQVELVDLDAPRLVDDTLSSPRAEVESSQTTPPEPSSTLSEPPATYLEPSTARLSRQACRADCRCKCHTKTTYRWPDSLRPVIGNTFLSFVGQPTFVRRCSRRDCQKAKVWSGELSYVFPSWLLKKMISVSLISRGFKRTFHIRNHNIVSEFSDAVRYTCKGDLLGLQMLFSKRLATPNDTTPDGWTLMHPSDFAKFRTLNVNASQEEKELLRIFPNADEFKTDYELTPILVTVLHEYDASDAEPPKLSDLLDLADRINSANQGIDEDWHSWKRKYKNRSPLYLDMIESYRELAIAQPQERRIRQTFVNIPDATQRWSPVLWASFAGRTEELQTLLYHDADPFVISPSGRNALHHAAESKNPEMMKLLLDVRYRGRQIDVNLADNWSETPLHVAASKSAACVLLLLGNGARVNALQEDSQVPLHYAKLVKGREKHKIVDVLSLHQGVDVNVKDDGGRTPLSNVLDDPDCIDMLLDRGAKVGVPDNDGKTVLHHACLEDHPEALRTLLDRSPDVLAVQEDSSGSTPLLDAFRRGSACCARILLERELWGRFEDKDGWSLVHHAARMRDDDVLELALRHPDAHPGLRTKKGESVIDIAMDAGVISERAWALLRGPQRHQWHSDGREHADAVTSHLEIRR</sequence>
<protein>
    <recommendedName>
        <fullName evidence="1">protein S-acyltransferase</fullName>
        <ecNumber evidence="1">2.3.1.225</ecNumber>
    </recommendedName>
</protein>
<dbReference type="EC" id="2.3.1.225" evidence="1"/>
<comment type="caution">
    <text evidence="7">The sequence shown here is derived from an EMBL/GenBank/DDBJ whole genome shotgun (WGS) entry which is preliminary data.</text>
</comment>
<dbReference type="SUPFAM" id="SSF48403">
    <property type="entry name" value="Ankyrin repeat"/>
    <property type="match status" value="1"/>
</dbReference>
<evidence type="ECO:0000313" key="8">
    <source>
        <dbReference type="Proteomes" id="UP000750711"/>
    </source>
</evidence>
<dbReference type="Proteomes" id="UP000750711">
    <property type="component" value="Unassembled WGS sequence"/>
</dbReference>
<dbReference type="Gene3D" id="1.25.40.20">
    <property type="entry name" value="Ankyrin repeat-containing domain"/>
    <property type="match status" value="2"/>
</dbReference>
<evidence type="ECO:0000256" key="5">
    <source>
        <dbReference type="SAM" id="Coils"/>
    </source>
</evidence>
<dbReference type="AlphaFoldDB" id="A0A9P8LFW7"/>
<reference evidence="7" key="1">
    <citation type="submission" date="2021-03" db="EMBL/GenBank/DDBJ databases">
        <title>Comparative genomics and phylogenomic investigation of the class Geoglossomycetes provide insights into ecological specialization and systematics.</title>
        <authorList>
            <person name="Melie T."/>
            <person name="Pirro S."/>
            <person name="Miller A.N."/>
            <person name="Quandt A."/>
        </authorList>
    </citation>
    <scope>NUCLEOTIDE SEQUENCE</scope>
    <source>
        <strain evidence="7">CAQ_001_2017</strain>
    </source>
</reference>
<gene>
    <name evidence="7" type="ORF">GP486_001851</name>
</gene>
<evidence type="ECO:0000313" key="7">
    <source>
        <dbReference type="EMBL" id="KAH0564757.1"/>
    </source>
</evidence>
<organism evidence="7 8">
    <name type="scientific">Trichoglossum hirsutum</name>
    <dbReference type="NCBI Taxonomy" id="265104"/>
    <lineage>
        <taxon>Eukaryota</taxon>
        <taxon>Fungi</taxon>
        <taxon>Dikarya</taxon>
        <taxon>Ascomycota</taxon>
        <taxon>Pezizomycotina</taxon>
        <taxon>Geoglossomycetes</taxon>
        <taxon>Geoglossales</taxon>
        <taxon>Geoglossaceae</taxon>
        <taxon>Trichoglossum</taxon>
    </lineage>
</organism>